<organism evidence="2 3">
    <name type="scientific">Candidatus Syntrophonatronum acetioxidans</name>
    <dbReference type="NCBI Taxonomy" id="1795816"/>
    <lineage>
        <taxon>Bacteria</taxon>
        <taxon>Bacillati</taxon>
        <taxon>Bacillota</taxon>
        <taxon>Clostridia</taxon>
        <taxon>Eubacteriales</taxon>
        <taxon>Syntrophomonadaceae</taxon>
        <taxon>Candidatus Syntrophonatronum</taxon>
    </lineage>
</organism>
<dbReference type="InterPro" id="IPR003729">
    <property type="entry name" value="Bi_nuclease_dom"/>
</dbReference>
<dbReference type="Proteomes" id="UP000285138">
    <property type="component" value="Unassembled WGS sequence"/>
</dbReference>
<protein>
    <submittedName>
        <fullName evidence="2">Bifunctional nuclease family protein</fullName>
    </submittedName>
</protein>
<name>A0A424YI17_9FIRM</name>
<dbReference type="AlphaFoldDB" id="A0A424YI17"/>
<dbReference type="Gene3D" id="3.10.690.10">
    <property type="entry name" value="Bifunctional nuclease domain"/>
    <property type="match status" value="1"/>
</dbReference>
<reference evidence="2 3" key="1">
    <citation type="submission" date="2018-08" db="EMBL/GenBank/DDBJ databases">
        <title>The metabolism and importance of syntrophic acetate oxidation coupled to methane or sulfide production in haloalkaline environments.</title>
        <authorList>
            <person name="Timmers P.H.A."/>
            <person name="Vavourakis C.D."/>
            <person name="Sorokin D.Y."/>
            <person name="Sinninghe Damste J.S."/>
            <person name="Muyzer G."/>
            <person name="Stams A.J.M."/>
            <person name="Plugge C.M."/>
        </authorList>
    </citation>
    <scope>NUCLEOTIDE SEQUENCE [LARGE SCALE GENOMIC DNA]</scope>
    <source>
        <strain evidence="2">MSAO_Bac1</strain>
    </source>
</reference>
<evidence type="ECO:0000313" key="3">
    <source>
        <dbReference type="Proteomes" id="UP000285138"/>
    </source>
</evidence>
<dbReference type="SUPFAM" id="SSF103256">
    <property type="entry name" value="Hypothetical protein TM0160"/>
    <property type="match status" value="1"/>
</dbReference>
<feature type="domain" description="BFN" evidence="1">
    <location>
        <begin position="1"/>
        <end position="131"/>
    </location>
</feature>
<dbReference type="PROSITE" id="PS51658">
    <property type="entry name" value="BFN"/>
    <property type="match status" value="1"/>
</dbReference>
<gene>
    <name evidence="2" type="ORF">D5R97_01370</name>
</gene>
<sequence length="144" mass="16439">MHEVKVKAVTMDEAGEFQVLLTDMEERNILPIHIGPFEAQAIVMALQNKMPPRPMSHDLLKSLCSSLNGTLEKVVITDIREDTFYAEIYLNYNEQTYVVDSRPSDAIALALRCNSSIFMGLKLIEFTYDYDDIIKEDPPDEDVH</sequence>
<accession>A0A424YI17</accession>
<proteinExistence type="predicted"/>
<dbReference type="PANTHER" id="PTHR15160">
    <property type="entry name" value="VON HIPPEL-LINDAU PROTEIN"/>
    <property type="match status" value="1"/>
</dbReference>
<evidence type="ECO:0000313" key="2">
    <source>
        <dbReference type="EMBL" id="RQD77916.1"/>
    </source>
</evidence>
<comment type="caution">
    <text evidence="2">The sequence shown here is derived from an EMBL/GenBank/DDBJ whole genome shotgun (WGS) entry which is preliminary data.</text>
</comment>
<evidence type="ECO:0000259" key="1">
    <source>
        <dbReference type="PROSITE" id="PS51658"/>
    </source>
</evidence>
<dbReference type="EMBL" id="QZAA01000047">
    <property type="protein sequence ID" value="RQD77916.1"/>
    <property type="molecule type" value="Genomic_DNA"/>
</dbReference>
<dbReference type="InterPro" id="IPR036104">
    <property type="entry name" value="BFN_sf"/>
</dbReference>
<dbReference type="PANTHER" id="PTHR15160:SF1">
    <property type="entry name" value="VON HIPPEL-LINDAU DISEASE TUMOR SUPPRESSOR"/>
    <property type="match status" value="1"/>
</dbReference>
<dbReference type="Pfam" id="PF02577">
    <property type="entry name" value="BFN_dom"/>
    <property type="match status" value="1"/>
</dbReference>
<dbReference type="GO" id="GO:0004518">
    <property type="term" value="F:nuclease activity"/>
    <property type="evidence" value="ECO:0007669"/>
    <property type="project" value="InterPro"/>
</dbReference>